<dbReference type="InterPro" id="IPR015928">
    <property type="entry name" value="Aconitase/3IPM_dehydase_swvl"/>
</dbReference>
<dbReference type="EC" id="4.2.1.33" evidence="10"/>
<evidence type="ECO:0000256" key="3">
    <source>
        <dbReference type="ARBA" id="ARBA00004729"/>
    </source>
</evidence>
<comment type="catalytic activity">
    <reaction evidence="1 10">
        <text>(2R,3S)-3-isopropylmalate = (2S)-2-isopropylmalate</text>
        <dbReference type="Rhea" id="RHEA:32287"/>
        <dbReference type="ChEBI" id="CHEBI:1178"/>
        <dbReference type="ChEBI" id="CHEBI:35121"/>
        <dbReference type="EC" id="4.2.1.33"/>
    </reaction>
</comment>
<reference evidence="12" key="1">
    <citation type="submission" date="2021-03" db="EMBL/GenBank/DDBJ databases">
        <title>Streptomyces strains.</title>
        <authorList>
            <person name="Lund M.B."/>
            <person name="Toerring T."/>
        </authorList>
    </citation>
    <scope>NUCLEOTIDE SEQUENCE</scope>
    <source>
        <strain evidence="12">JCM 4242</strain>
    </source>
</reference>
<evidence type="ECO:0000256" key="7">
    <source>
        <dbReference type="ARBA" id="ARBA00022605"/>
    </source>
</evidence>
<keyword evidence="13" id="KW-1185">Reference proteome</keyword>
<dbReference type="InterPro" id="IPR000573">
    <property type="entry name" value="AconitaseA/IPMdHydase_ssu_swvl"/>
</dbReference>
<keyword evidence="6 10" id="KW-0432">Leucine biosynthesis</keyword>
<dbReference type="HAMAP" id="MF_01031">
    <property type="entry name" value="LeuD_type1"/>
    <property type="match status" value="1"/>
</dbReference>
<dbReference type="CDD" id="cd01577">
    <property type="entry name" value="IPMI_Swivel"/>
    <property type="match status" value="1"/>
</dbReference>
<evidence type="ECO:0000313" key="13">
    <source>
        <dbReference type="Proteomes" id="UP000664781"/>
    </source>
</evidence>
<dbReference type="Gene3D" id="3.20.19.10">
    <property type="entry name" value="Aconitase, domain 4"/>
    <property type="match status" value="1"/>
</dbReference>
<protein>
    <recommendedName>
        <fullName evidence="10">3-isopropylmalate dehydratase small subunit</fullName>
        <ecNumber evidence="10">4.2.1.33</ecNumber>
    </recommendedName>
    <alternativeName>
        <fullName evidence="10">Alpha-IPM isomerase</fullName>
        <shortName evidence="10">IPMI</shortName>
    </alternativeName>
    <alternativeName>
        <fullName evidence="10">Isopropylmalate isomerase</fullName>
    </alternativeName>
</protein>
<comment type="pathway">
    <text evidence="3 10">Amino-acid biosynthesis; L-leucine biosynthesis; L-leucine from 3-methyl-2-oxobutanoate: step 2/4.</text>
</comment>
<accession>A0A939FKP1</accession>
<dbReference type="GO" id="GO:0009098">
    <property type="term" value="P:L-leucine biosynthetic process"/>
    <property type="evidence" value="ECO:0007669"/>
    <property type="project" value="UniProtKB-UniRule"/>
</dbReference>
<evidence type="ECO:0000313" key="12">
    <source>
        <dbReference type="EMBL" id="MBO0652489.1"/>
    </source>
</evidence>
<dbReference type="GO" id="GO:0009316">
    <property type="term" value="C:3-isopropylmalate dehydratase complex"/>
    <property type="evidence" value="ECO:0007669"/>
    <property type="project" value="InterPro"/>
</dbReference>
<evidence type="ECO:0000256" key="9">
    <source>
        <dbReference type="ARBA" id="ARBA00023304"/>
    </source>
</evidence>
<dbReference type="InterPro" id="IPR033940">
    <property type="entry name" value="IPMI_Swivel"/>
</dbReference>
<dbReference type="EMBL" id="JAFMOF010000001">
    <property type="protein sequence ID" value="MBO0652489.1"/>
    <property type="molecule type" value="Genomic_DNA"/>
</dbReference>
<evidence type="ECO:0000256" key="4">
    <source>
        <dbReference type="ARBA" id="ARBA00009845"/>
    </source>
</evidence>
<evidence type="ECO:0000256" key="1">
    <source>
        <dbReference type="ARBA" id="ARBA00000491"/>
    </source>
</evidence>
<dbReference type="AlphaFoldDB" id="A0A939FKP1"/>
<comment type="similarity">
    <text evidence="4 10">Belongs to the LeuD family. LeuD type 1 subfamily.</text>
</comment>
<dbReference type="PANTHER" id="PTHR43345">
    <property type="entry name" value="3-ISOPROPYLMALATE DEHYDRATASE SMALL SUBUNIT 2-RELATED-RELATED"/>
    <property type="match status" value="1"/>
</dbReference>
<dbReference type="SUPFAM" id="SSF52016">
    <property type="entry name" value="LeuD/IlvD-like"/>
    <property type="match status" value="1"/>
</dbReference>
<keyword evidence="7 10" id="KW-0028">Amino-acid biosynthesis</keyword>
<dbReference type="Proteomes" id="UP000664781">
    <property type="component" value="Unassembled WGS sequence"/>
</dbReference>
<comment type="subunit">
    <text evidence="5 10">Heterodimer of LeuC and LeuD.</text>
</comment>
<evidence type="ECO:0000256" key="10">
    <source>
        <dbReference type="HAMAP-Rule" id="MF_01031"/>
    </source>
</evidence>
<keyword evidence="8 10" id="KW-0456">Lyase</keyword>
<sequence>MEKFTVHTGTAAPLRRSNVDTDQIIPVRFCASTTRDGHADALFADWRGDDPSFVLNQPRYAGSTVLIAGNDFGTGSSREYAVWALQDYGFKVVIAPRYGDIFRGNSLMNGLLTVQLPLATVEELWEAVEAEPRTEVIVDLERLEVRCAGRVHPFTLDEDARDRMLAGLDAIAATLLHEEAIAAYERGRRPALPTTLADAVAPPR</sequence>
<dbReference type="InterPro" id="IPR050075">
    <property type="entry name" value="LeuD"/>
</dbReference>
<name>A0A939FKP1_9ACTN</name>
<evidence type="ECO:0000256" key="2">
    <source>
        <dbReference type="ARBA" id="ARBA00002695"/>
    </source>
</evidence>
<comment type="caution">
    <text evidence="12">The sequence shown here is derived from an EMBL/GenBank/DDBJ whole genome shotgun (WGS) entry which is preliminary data.</text>
</comment>
<dbReference type="PANTHER" id="PTHR43345:SF5">
    <property type="entry name" value="3-ISOPROPYLMALATE DEHYDRATASE SMALL SUBUNIT"/>
    <property type="match status" value="1"/>
</dbReference>
<organism evidence="12 13">
    <name type="scientific">Streptomyces triculaminicus</name>
    <dbReference type="NCBI Taxonomy" id="2816232"/>
    <lineage>
        <taxon>Bacteria</taxon>
        <taxon>Bacillati</taxon>
        <taxon>Actinomycetota</taxon>
        <taxon>Actinomycetes</taxon>
        <taxon>Kitasatosporales</taxon>
        <taxon>Streptomycetaceae</taxon>
        <taxon>Streptomyces</taxon>
    </lineage>
</organism>
<dbReference type="InterPro" id="IPR004431">
    <property type="entry name" value="3-IsopropMal_deHydase_ssu"/>
</dbReference>
<dbReference type="FunFam" id="3.20.19.10:FF:000003">
    <property type="entry name" value="3-isopropylmalate dehydratase small subunit"/>
    <property type="match status" value="1"/>
</dbReference>
<comment type="function">
    <text evidence="2 10">Catalyzes the isomerization between 2-isopropylmalate and 3-isopropylmalate, via the formation of 2-isopropylmaleate.</text>
</comment>
<gene>
    <name evidence="10 12" type="primary">leuD</name>
    <name evidence="12" type="ORF">J1792_06725</name>
</gene>
<keyword evidence="9 10" id="KW-0100">Branched-chain amino acid biosynthesis</keyword>
<dbReference type="RefSeq" id="WP_086572710.1">
    <property type="nucleotide sequence ID" value="NZ_JAFMOF010000001.1"/>
</dbReference>
<dbReference type="NCBIfam" id="NF002458">
    <property type="entry name" value="PRK01641.1"/>
    <property type="match status" value="1"/>
</dbReference>
<evidence type="ECO:0000259" key="11">
    <source>
        <dbReference type="Pfam" id="PF00694"/>
    </source>
</evidence>
<evidence type="ECO:0000256" key="5">
    <source>
        <dbReference type="ARBA" id="ARBA00011271"/>
    </source>
</evidence>
<dbReference type="Pfam" id="PF00694">
    <property type="entry name" value="Aconitase_C"/>
    <property type="match status" value="1"/>
</dbReference>
<proteinExistence type="inferred from homology"/>
<dbReference type="GO" id="GO:0003861">
    <property type="term" value="F:3-isopropylmalate dehydratase activity"/>
    <property type="evidence" value="ECO:0007669"/>
    <property type="project" value="UniProtKB-UniRule"/>
</dbReference>
<dbReference type="NCBIfam" id="TIGR00171">
    <property type="entry name" value="leuD"/>
    <property type="match status" value="1"/>
</dbReference>
<evidence type="ECO:0000256" key="8">
    <source>
        <dbReference type="ARBA" id="ARBA00023239"/>
    </source>
</evidence>
<evidence type="ECO:0000256" key="6">
    <source>
        <dbReference type="ARBA" id="ARBA00022430"/>
    </source>
</evidence>
<feature type="domain" description="Aconitase A/isopropylmalate dehydratase small subunit swivel" evidence="11">
    <location>
        <begin position="1"/>
        <end position="117"/>
    </location>
</feature>